<dbReference type="RefSeq" id="WP_377578739.1">
    <property type="nucleotide sequence ID" value="NZ_JBHTKA010000003.1"/>
</dbReference>
<dbReference type="InterPro" id="IPR025250">
    <property type="entry name" value="DUF4199"/>
</dbReference>
<reference evidence="3" key="1">
    <citation type="journal article" date="2019" name="Int. J. Syst. Evol. Microbiol.">
        <title>The Global Catalogue of Microorganisms (GCM) 10K type strain sequencing project: providing services to taxonomists for standard genome sequencing and annotation.</title>
        <authorList>
            <consortium name="The Broad Institute Genomics Platform"/>
            <consortium name="The Broad Institute Genome Sequencing Center for Infectious Disease"/>
            <person name="Wu L."/>
            <person name="Ma J."/>
        </authorList>
    </citation>
    <scope>NUCLEOTIDE SEQUENCE [LARGE SCALE GENOMIC DNA]</scope>
    <source>
        <strain evidence="3">CCUG 58938</strain>
    </source>
</reference>
<comment type="caution">
    <text evidence="2">The sequence shown here is derived from an EMBL/GenBank/DDBJ whole genome shotgun (WGS) entry which is preliminary data.</text>
</comment>
<dbReference type="EMBL" id="JBHTKA010000003">
    <property type="protein sequence ID" value="MFD0999757.1"/>
    <property type="molecule type" value="Genomic_DNA"/>
</dbReference>
<feature type="transmembrane region" description="Helical" evidence="1">
    <location>
        <begin position="17"/>
        <end position="35"/>
    </location>
</feature>
<dbReference type="Proteomes" id="UP001597112">
    <property type="component" value="Unassembled WGS sequence"/>
</dbReference>
<keyword evidence="3" id="KW-1185">Reference proteome</keyword>
<name>A0ABW3K107_9BACT</name>
<dbReference type="Pfam" id="PF13858">
    <property type="entry name" value="DUF4199"/>
    <property type="match status" value="1"/>
</dbReference>
<accession>A0ABW3K107</accession>
<protein>
    <submittedName>
        <fullName evidence="2">DUF4199 domain-containing protein</fullName>
    </submittedName>
</protein>
<evidence type="ECO:0000256" key="1">
    <source>
        <dbReference type="SAM" id="Phobius"/>
    </source>
</evidence>
<organism evidence="2 3">
    <name type="scientific">Ohtaekwangia kribbensis</name>
    <dbReference type="NCBI Taxonomy" id="688913"/>
    <lineage>
        <taxon>Bacteria</taxon>
        <taxon>Pseudomonadati</taxon>
        <taxon>Bacteroidota</taxon>
        <taxon>Cytophagia</taxon>
        <taxon>Cytophagales</taxon>
        <taxon>Fulvivirgaceae</taxon>
        <taxon>Ohtaekwangia</taxon>
    </lineage>
</organism>
<feature type="transmembrane region" description="Helical" evidence="1">
    <location>
        <begin position="41"/>
        <end position="59"/>
    </location>
</feature>
<keyword evidence="1" id="KW-1133">Transmembrane helix</keyword>
<proteinExistence type="predicted"/>
<evidence type="ECO:0000313" key="2">
    <source>
        <dbReference type="EMBL" id="MFD0999757.1"/>
    </source>
</evidence>
<feature type="transmembrane region" description="Helical" evidence="1">
    <location>
        <begin position="79"/>
        <end position="99"/>
    </location>
</feature>
<keyword evidence="1" id="KW-0812">Transmembrane</keyword>
<sequence length="176" mass="19549">MEETANLATVRQSGIRYGLIGGVVSIAIFVIMIVAQVDITAWYWKWIGYLITGVLIFLAHKYYKENGNGFMPYGQGIGIGLWFGIISSAISSVFTYIYVKFIDAGFIEAIKQKSVEDMEAKGMSSEQIDQAMKFVEMFTTAEAMFLMGIIFGIIGAVIIALIVSIFTQKKHPEPTF</sequence>
<keyword evidence="1" id="KW-0472">Membrane</keyword>
<gene>
    <name evidence="2" type="ORF">ACFQ21_10580</name>
</gene>
<evidence type="ECO:0000313" key="3">
    <source>
        <dbReference type="Proteomes" id="UP001597112"/>
    </source>
</evidence>
<feature type="transmembrane region" description="Helical" evidence="1">
    <location>
        <begin position="143"/>
        <end position="166"/>
    </location>
</feature>